<dbReference type="Gene3D" id="1.10.150.50">
    <property type="entry name" value="Transcription Factor, Ets-1"/>
    <property type="match status" value="1"/>
</dbReference>
<keyword evidence="2" id="KW-1185">Reference proteome</keyword>
<dbReference type="InterPro" id="IPR013761">
    <property type="entry name" value="SAM/pointed_sf"/>
</dbReference>
<dbReference type="AlphaFoldDB" id="A0A9N9DBT5"/>
<dbReference type="Proteomes" id="UP000789570">
    <property type="component" value="Unassembled WGS sequence"/>
</dbReference>
<organism evidence="1 2">
    <name type="scientific">Funneliformis caledonium</name>
    <dbReference type="NCBI Taxonomy" id="1117310"/>
    <lineage>
        <taxon>Eukaryota</taxon>
        <taxon>Fungi</taxon>
        <taxon>Fungi incertae sedis</taxon>
        <taxon>Mucoromycota</taxon>
        <taxon>Glomeromycotina</taxon>
        <taxon>Glomeromycetes</taxon>
        <taxon>Glomerales</taxon>
        <taxon>Glomeraceae</taxon>
        <taxon>Funneliformis</taxon>
    </lineage>
</organism>
<proteinExistence type="predicted"/>
<accession>A0A9N9DBT5</accession>
<gene>
    <name evidence="1" type="ORF">FCALED_LOCUS10011</name>
</gene>
<evidence type="ECO:0000313" key="1">
    <source>
        <dbReference type="EMBL" id="CAG8629947.1"/>
    </source>
</evidence>
<comment type="caution">
    <text evidence="1">The sequence shown here is derived from an EMBL/GenBank/DDBJ whole genome shotgun (WGS) entry which is preliminary data.</text>
</comment>
<dbReference type="EMBL" id="CAJVPQ010003509">
    <property type="protein sequence ID" value="CAG8629947.1"/>
    <property type="molecule type" value="Genomic_DNA"/>
</dbReference>
<dbReference type="OrthoDB" id="2389582at2759"/>
<name>A0A9N9DBT5_9GLOM</name>
<sequence length="339" mass="38688">MSSPSPTSPSSTNSTALTEEKFTMDAVVKELDTEELIQYLKRKGLGLKEEYYEILRKEDINGLAIVEDLTVEELRSICLPLGPAKILANFSETLKTQKLKSYFKYRTVKDFKEVLKEQEIDGTSIDDIPQFTPKTYPIDENDEDLKECVKLIKNKLSVLESLLPTDAERERCEYVECFLDIAIIIARKVTGKKITRHPQLEITGEDNTGQVDYAIKYLSELICITEGKFWNVFEGIVQNLLQLKNSSQKNKRSADVAFKEDYIYGIVTTAELWYFLKYNSEGIFCTGKNPLRVEFNESALEDSNEELNLRNNVRKVLEVIVGLLIDKVGTIEPPVKKAK</sequence>
<protein>
    <submittedName>
        <fullName evidence="1">8358_t:CDS:1</fullName>
    </submittedName>
</protein>
<reference evidence="1" key="1">
    <citation type="submission" date="2021-06" db="EMBL/GenBank/DDBJ databases">
        <authorList>
            <person name="Kallberg Y."/>
            <person name="Tangrot J."/>
            <person name="Rosling A."/>
        </authorList>
    </citation>
    <scope>NUCLEOTIDE SEQUENCE</scope>
    <source>
        <strain evidence="1">UK204</strain>
    </source>
</reference>
<evidence type="ECO:0000313" key="2">
    <source>
        <dbReference type="Proteomes" id="UP000789570"/>
    </source>
</evidence>